<dbReference type="CDD" id="cd09007">
    <property type="entry name" value="NP-I_spr0068"/>
    <property type="match status" value="1"/>
</dbReference>
<evidence type="ECO:0000313" key="6">
    <source>
        <dbReference type="Proteomes" id="UP000199708"/>
    </source>
</evidence>
<dbReference type="InterPro" id="IPR000845">
    <property type="entry name" value="Nucleoside_phosphorylase_d"/>
</dbReference>
<dbReference type="Pfam" id="PF01048">
    <property type="entry name" value="PNP_UDP_1"/>
    <property type="match status" value="1"/>
</dbReference>
<dbReference type="RefSeq" id="WP_090290425.1">
    <property type="nucleotide sequence ID" value="NZ_FNCK01000012.1"/>
</dbReference>
<reference evidence="5 6" key="1">
    <citation type="submission" date="2016-10" db="EMBL/GenBank/DDBJ databases">
        <authorList>
            <person name="de Groot N.N."/>
        </authorList>
    </citation>
    <scope>NUCLEOTIDE SEQUENCE [LARGE SCALE GENOMIC DNA]</scope>
    <source>
        <strain evidence="5 6">ATCC BAA-466</strain>
    </source>
</reference>
<evidence type="ECO:0000256" key="3">
    <source>
        <dbReference type="ARBA" id="ARBA00048447"/>
    </source>
</evidence>
<dbReference type="OrthoDB" id="7945729at2"/>
<dbReference type="SUPFAM" id="SSF53167">
    <property type="entry name" value="Purine and uridine phosphorylases"/>
    <property type="match status" value="1"/>
</dbReference>
<evidence type="ECO:0000313" key="5">
    <source>
        <dbReference type="EMBL" id="SDG51878.1"/>
    </source>
</evidence>
<dbReference type="PANTHER" id="PTHR43691">
    <property type="entry name" value="URIDINE PHOSPHORYLASE"/>
    <property type="match status" value="1"/>
</dbReference>
<gene>
    <name evidence="5" type="ORF">SAMN05421791_11238</name>
</gene>
<keyword evidence="6" id="KW-1185">Reference proteome</keyword>
<dbReference type="InterPro" id="IPR035994">
    <property type="entry name" value="Nucleoside_phosphorylase_sf"/>
</dbReference>
<dbReference type="AlphaFoldDB" id="A0A1G7UX68"/>
<dbReference type="EC" id="2.4.2.3" evidence="1"/>
<name>A0A1G7UX68_9LACT</name>
<dbReference type="GO" id="GO:0004850">
    <property type="term" value="F:uridine phosphorylase activity"/>
    <property type="evidence" value="ECO:0007669"/>
    <property type="project" value="UniProtKB-EC"/>
</dbReference>
<proteinExistence type="predicted"/>
<accession>A0A1G7UX68</accession>
<feature type="domain" description="Nucleoside phosphorylase" evidence="4">
    <location>
        <begin position="55"/>
        <end position="227"/>
    </location>
</feature>
<organism evidence="5 6">
    <name type="scientific">Facklamia miroungae</name>
    <dbReference type="NCBI Taxonomy" id="120956"/>
    <lineage>
        <taxon>Bacteria</taxon>
        <taxon>Bacillati</taxon>
        <taxon>Bacillota</taxon>
        <taxon>Bacilli</taxon>
        <taxon>Lactobacillales</taxon>
        <taxon>Aerococcaceae</taxon>
        <taxon>Facklamia</taxon>
    </lineage>
</organism>
<comment type="catalytic activity">
    <reaction evidence="3">
        <text>uridine + phosphate = alpha-D-ribose 1-phosphate + uracil</text>
        <dbReference type="Rhea" id="RHEA:24388"/>
        <dbReference type="ChEBI" id="CHEBI:16704"/>
        <dbReference type="ChEBI" id="CHEBI:17568"/>
        <dbReference type="ChEBI" id="CHEBI:43474"/>
        <dbReference type="ChEBI" id="CHEBI:57720"/>
        <dbReference type="EC" id="2.4.2.3"/>
    </reaction>
</comment>
<dbReference type="GO" id="GO:0005829">
    <property type="term" value="C:cytosol"/>
    <property type="evidence" value="ECO:0007669"/>
    <property type="project" value="TreeGrafter"/>
</dbReference>
<dbReference type="GO" id="GO:0006152">
    <property type="term" value="P:purine nucleoside catabolic process"/>
    <property type="evidence" value="ECO:0007669"/>
    <property type="project" value="TreeGrafter"/>
</dbReference>
<sequence length="255" mass="28630">MTIQKNPIPILEFDPNPIAVIAPDHEQLAIQLPKKAVFAFLENVTEEYAIKHHAKQVAEYSSVTKTYPIYVTDYQGHQVCLVQAPVGAAAATAILEFLIAYGVEEVISAGCCGALEDIAENTFLIPFKALRDEGTSYHYKEATRFVEMNRRALKAIERALSYHQLPYQEVTTWTTDGFYRETKDMVAYRKEEGCAVVEMECAALAACAEMRNIIWGQILFTADTLVNLDQYDTRSWGEDSFEDALILCLDAVINI</sequence>
<dbReference type="PANTHER" id="PTHR43691:SF11">
    <property type="entry name" value="FI09636P-RELATED"/>
    <property type="match status" value="1"/>
</dbReference>
<dbReference type="Gene3D" id="3.40.50.1580">
    <property type="entry name" value="Nucleoside phosphorylase domain"/>
    <property type="match status" value="1"/>
</dbReference>
<evidence type="ECO:0000256" key="1">
    <source>
        <dbReference type="ARBA" id="ARBA00011888"/>
    </source>
</evidence>
<dbReference type="Proteomes" id="UP000199708">
    <property type="component" value="Unassembled WGS sequence"/>
</dbReference>
<dbReference type="STRING" id="120956.SAMN05421791_11238"/>
<protein>
    <recommendedName>
        <fullName evidence="2">Uridine phosphorylase</fullName>
        <ecNumber evidence="1">2.4.2.3</ecNumber>
    </recommendedName>
</protein>
<dbReference type="GO" id="GO:0004731">
    <property type="term" value="F:purine-nucleoside phosphorylase activity"/>
    <property type="evidence" value="ECO:0007669"/>
    <property type="project" value="TreeGrafter"/>
</dbReference>
<evidence type="ECO:0000259" key="4">
    <source>
        <dbReference type="Pfam" id="PF01048"/>
    </source>
</evidence>
<evidence type="ECO:0000256" key="2">
    <source>
        <dbReference type="ARBA" id="ARBA00021980"/>
    </source>
</evidence>
<dbReference type="EMBL" id="FNCK01000012">
    <property type="protein sequence ID" value="SDG51878.1"/>
    <property type="molecule type" value="Genomic_DNA"/>
</dbReference>